<feature type="transmembrane region" description="Helical" evidence="1">
    <location>
        <begin position="130"/>
        <end position="156"/>
    </location>
</feature>
<evidence type="ECO:0000313" key="2">
    <source>
        <dbReference type="EMBL" id="CEA09714.1"/>
    </source>
</evidence>
<sequence>MSPVPVRDGSSTDILAIANIPILWVFALAVFAVVIIQSLIYMKAAAKAGPAAEISKSELRASFRAGAVAATGPSLAVVLVSIALLSLFGTPAVLTRIGLVGSAATETASASIAAGTMGAELGGADYTQTVYAVAFTAMSLSGAMWMICCLIFTPLLKRGDTKLREVNPGLMAIIPTAALLGAFASLGVAELPKSGVHVLTVAASAAVMGICLFLAKRLQAPWLREWGLGISIVLGLAIAYLAHTAGA</sequence>
<dbReference type="InterPro" id="IPR032479">
    <property type="entry name" value="DUF5058"/>
</dbReference>
<feature type="transmembrane region" description="Helical" evidence="1">
    <location>
        <begin position="168"/>
        <end position="189"/>
    </location>
</feature>
<accession>A0A078MU24</accession>
<feature type="transmembrane region" description="Helical" evidence="1">
    <location>
        <begin position="20"/>
        <end position="42"/>
    </location>
</feature>
<keyword evidence="1" id="KW-0812">Transmembrane</keyword>
<feature type="transmembrane region" description="Helical" evidence="1">
    <location>
        <begin position="195"/>
        <end position="214"/>
    </location>
</feature>
<name>A0A078MU24_9MICC</name>
<dbReference type="PATRIC" id="fig|1461584.3.peg.3060"/>
<gene>
    <name evidence="2" type="ORF">BN1051_03086</name>
</gene>
<keyword evidence="1" id="KW-0472">Membrane</keyword>
<proteinExistence type="predicted"/>
<evidence type="ECO:0000256" key="1">
    <source>
        <dbReference type="SAM" id="Phobius"/>
    </source>
</evidence>
<reference evidence="2" key="1">
    <citation type="submission" date="2014-07" db="EMBL/GenBank/DDBJ databases">
        <authorList>
            <person name="Urmite Genomes Urmite Genomes"/>
        </authorList>
    </citation>
    <scope>NUCLEOTIDE SEQUENCE</scope>
    <source>
        <strain evidence="2">11W110_air</strain>
    </source>
</reference>
<feature type="transmembrane region" description="Helical" evidence="1">
    <location>
        <begin position="226"/>
        <end position="243"/>
    </location>
</feature>
<keyword evidence="1" id="KW-1133">Transmembrane helix</keyword>
<dbReference type="EMBL" id="LN483072">
    <property type="protein sequence ID" value="CEA09714.1"/>
    <property type="molecule type" value="Genomic_DNA"/>
</dbReference>
<dbReference type="Pfam" id="PF16481">
    <property type="entry name" value="DUF5058"/>
    <property type="match status" value="1"/>
</dbReference>
<feature type="transmembrane region" description="Helical" evidence="1">
    <location>
        <begin position="63"/>
        <end position="88"/>
    </location>
</feature>
<dbReference type="AlphaFoldDB" id="A0A078MU24"/>
<organism evidence="2">
    <name type="scientific">Arthrobacter saudimassiliensis</name>
    <dbReference type="NCBI Taxonomy" id="1461584"/>
    <lineage>
        <taxon>Bacteria</taxon>
        <taxon>Bacillati</taxon>
        <taxon>Actinomycetota</taxon>
        <taxon>Actinomycetes</taxon>
        <taxon>Micrococcales</taxon>
        <taxon>Micrococcaceae</taxon>
        <taxon>Arthrobacter</taxon>
    </lineage>
</organism>
<protein>
    <recommendedName>
        <fullName evidence="3">DUF5058 domain-containing protein</fullName>
    </recommendedName>
</protein>
<evidence type="ECO:0008006" key="3">
    <source>
        <dbReference type="Google" id="ProtNLM"/>
    </source>
</evidence>